<accession>F8F8V7</accession>
<proteinExistence type="predicted"/>
<dbReference type="EMBL" id="CP002869">
    <property type="protein sequence ID" value="AEI42019.1"/>
    <property type="molecule type" value="Genomic_DNA"/>
</dbReference>
<gene>
    <name evidence="1" type="ordered locus">KNP414_03461</name>
</gene>
<dbReference type="HOGENOM" id="CLU_3293476_0_0_9"/>
<dbReference type="KEGG" id="pms:KNP414_03461"/>
<protein>
    <submittedName>
        <fullName evidence="1">Uncharacterized protein</fullName>
    </submittedName>
</protein>
<dbReference type="PATRIC" id="fig|1036673.3.peg.3184"/>
<evidence type="ECO:0000313" key="1">
    <source>
        <dbReference type="EMBL" id="AEI42019.1"/>
    </source>
</evidence>
<name>F8F8V7_PAEMK</name>
<evidence type="ECO:0000313" key="2">
    <source>
        <dbReference type="Proteomes" id="UP000006620"/>
    </source>
</evidence>
<reference evidence="1 2" key="2">
    <citation type="journal article" date="2013" name="Genome Announc.">
        <title>Genome Sequence of Growth-Improving Paenibacillus mucilaginosus Strain KNP414.</title>
        <authorList>
            <person name="Lu J.J."/>
            <person name="Wang J.F."/>
            <person name="Hu X.F."/>
        </authorList>
    </citation>
    <scope>NUCLEOTIDE SEQUENCE [LARGE SCALE GENOMIC DNA]</scope>
    <source>
        <strain evidence="1 2">KNP414</strain>
    </source>
</reference>
<dbReference type="AlphaFoldDB" id="F8F8V7"/>
<organism evidence="1 2">
    <name type="scientific">Paenibacillus mucilaginosus (strain KNP414)</name>
    <dbReference type="NCBI Taxonomy" id="1036673"/>
    <lineage>
        <taxon>Bacteria</taxon>
        <taxon>Bacillati</taxon>
        <taxon>Bacillota</taxon>
        <taxon>Bacilli</taxon>
        <taxon>Bacillales</taxon>
        <taxon>Paenibacillaceae</taxon>
        <taxon>Paenibacillus</taxon>
    </lineage>
</organism>
<dbReference type="Proteomes" id="UP000006620">
    <property type="component" value="Chromosome"/>
</dbReference>
<sequence length="40" mass="4118">MDFTTGGGLFPCPFAMGGALTPLQRFYVPGRPGGASATNR</sequence>
<reference evidence="2" key="1">
    <citation type="submission" date="2011-06" db="EMBL/GenBank/DDBJ databases">
        <title>Complete genome sequence of Paenibacillus mucilaginosus KNP414.</title>
        <authorList>
            <person name="Wang J."/>
            <person name="Hu S."/>
            <person name="Hu X."/>
            <person name="Zhang B."/>
            <person name="Dong D."/>
            <person name="Zhang S."/>
            <person name="Zhao K."/>
            <person name="Wu D."/>
        </authorList>
    </citation>
    <scope>NUCLEOTIDE SEQUENCE [LARGE SCALE GENOMIC DNA]</scope>
    <source>
        <strain evidence="2">KNP414</strain>
    </source>
</reference>